<accession>A0A251UI35</accession>
<keyword evidence="2" id="KW-1185">Reference proteome</keyword>
<dbReference type="Proteomes" id="UP000215914">
    <property type="component" value="Chromosome 6"/>
</dbReference>
<evidence type="ECO:0000313" key="2">
    <source>
        <dbReference type="Proteomes" id="UP000215914"/>
    </source>
</evidence>
<sequence>MLKGSCRNICPKDHKMEKLGFAMIVDEIFTRLPAKAIGCLKCVCKDFCKELSTHFFEMRHSCRIGNSHKKYLSLRGMSIVVDNVIGGNLDVFTSKQITLPSNVDPIFLRILASLNGPLLVTFNARCCELILWNPTTRCHKLLSVSDFSQWYVQKCDTGGMYFDETNDLKVLHIKYYLLNNVVTARVYSRRCETWREIDFLRGVNFGGQGYSMSSEIYSGKSIYFVCSRSWYPGPFERYIVAFNVISETFRSIRFPESLEVTPWPGKILSIAKKLHFIVVEGSPELSVGLYKVEDEAFIKMFSINNIHIISYEQSLRWSTIFQNNKWLLRNVWIRPVEAKLSMKFLITFNILIPTLVWNKHYLSRPLFRRLIRNYYAIL</sequence>
<dbReference type="InParanoid" id="A0A251UI35"/>
<proteinExistence type="predicted"/>
<dbReference type="InterPro" id="IPR036047">
    <property type="entry name" value="F-box-like_dom_sf"/>
</dbReference>
<gene>
    <name evidence="1" type="ORF">HannXRQ_Chr06g0175081</name>
</gene>
<dbReference type="AlphaFoldDB" id="A0A251UI35"/>
<reference evidence="2" key="1">
    <citation type="journal article" date="2017" name="Nature">
        <title>The sunflower genome provides insights into oil metabolism, flowering and Asterid evolution.</title>
        <authorList>
            <person name="Badouin H."/>
            <person name="Gouzy J."/>
            <person name="Grassa C.J."/>
            <person name="Murat F."/>
            <person name="Staton S.E."/>
            <person name="Cottret L."/>
            <person name="Lelandais-Briere C."/>
            <person name="Owens G.L."/>
            <person name="Carrere S."/>
            <person name="Mayjonade B."/>
            <person name="Legrand L."/>
            <person name="Gill N."/>
            <person name="Kane N.C."/>
            <person name="Bowers J.E."/>
            <person name="Hubner S."/>
            <person name="Bellec A."/>
            <person name="Berard A."/>
            <person name="Berges H."/>
            <person name="Blanchet N."/>
            <person name="Boniface M.C."/>
            <person name="Brunel D."/>
            <person name="Catrice O."/>
            <person name="Chaidir N."/>
            <person name="Claudel C."/>
            <person name="Donnadieu C."/>
            <person name="Faraut T."/>
            <person name="Fievet G."/>
            <person name="Helmstetter N."/>
            <person name="King M."/>
            <person name="Knapp S.J."/>
            <person name="Lai Z."/>
            <person name="Le Paslier M.C."/>
            <person name="Lippi Y."/>
            <person name="Lorenzon L."/>
            <person name="Mandel J.R."/>
            <person name="Marage G."/>
            <person name="Marchand G."/>
            <person name="Marquand E."/>
            <person name="Bret-Mestries E."/>
            <person name="Morien E."/>
            <person name="Nambeesan S."/>
            <person name="Nguyen T."/>
            <person name="Pegot-Espagnet P."/>
            <person name="Pouilly N."/>
            <person name="Raftis F."/>
            <person name="Sallet E."/>
            <person name="Schiex T."/>
            <person name="Thomas J."/>
            <person name="Vandecasteele C."/>
            <person name="Vares D."/>
            <person name="Vear F."/>
            <person name="Vautrin S."/>
            <person name="Crespi M."/>
            <person name="Mangin B."/>
            <person name="Burke J.M."/>
            <person name="Salse J."/>
            <person name="Munos S."/>
            <person name="Vincourt P."/>
            <person name="Rieseberg L.H."/>
            <person name="Langlade N.B."/>
        </authorList>
    </citation>
    <scope>NUCLEOTIDE SEQUENCE [LARGE SCALE GENOMIC DNA]</scope>
    <source>
        <strain evidence="2">cv. SF193</strain>
    </source>
</reference>
<name>A0A251UI35_HELAN</name>
<dbReference type="OrthoDB" id="1867629at2759"/>
<organism evidence="1 2">
    <name type="scientific">Helianthus annuus</name>
    <name type="common">Common sunflower</name>
    <dbReference type="NCBI Taxonomy" id="4232"/>
    <lineage>
        <taxon>Eukaryota</taxon>
        <taxon>Viridiplantae</taxon>
        <taxon>Streptophyta</taxon>
        <taxon>Embryophyta</taxon>
        <taxon>Tracheophyta</taxon>
        <taxon>Spermatophyta</taxon>
        <taxon>Magnoliopsida</taxon>
        <taxon>eudicotyledons</taxon>
        <taxon>Gunneridae</taxon>
        <taxon>Pentapetalae</taxon>
        <taxon>asterids</taxon>
        <taxon>campanulids</taxon>
        <taxon>Asterales</taxon>
        <taxon>Asteraceae</taxon>
        <taxon>Asteroideae</taxon>
        <taxon>Heliantheae alliance</taxon>
        <taxon>Heliantheae</taxon>
        <taxon>Helianthus</taxon>
    </lineage>
</organism>
<dbReference type="EMBL" id="CM007895">
    <property type="protein sequence ID" value="OTG22764.1"/>
    <property type="molecule type" value="Genomic_DNA"/>
</dbReference>
<protein>
    <submittedName>
        <fullName evidence="1">Putative F-box domain-containing protein</fullName>
    </submittedName>
</protein>
<evidence type="ECO:0000313" key="1">
    <source>
        <dbReference type="EMBL" id="OTG22764.1"/>
    </source>
</evidence>
<dbReference type="PANTHER" id="PTHR31672">
    <property type="entry name" value="BNACNNG10540D PROTEIN"/>
    <property type="match status" value="1"/>
</dbReference>
<dbReference type="PANTHER" id="PTHR31672:SF13">
    <property type="entry name" value="F-BOX PROTEIN CPR30-LIKE"/>
    <property type="match status" value="1"/>
</dbReference>
<dbReference type="SUPFAM" id="SSF81383">
    <property type="entry name" value="F-box domain"/>
    <property type="match status" value="1"/>
</dbReference>
<dbReference type="InterPro" id="IPR050796">
    <property type="entry name" value="SCF_F-box_component"/>
</dbReference>